<name>A0A553Q8X6_9TELE</name>
<protein>
    <recommendedName>
        <fullName evidence="3">Centrosomal protein of 162 kDa</fullName>
    </recommendedName>
</protein>
<organism evidence="11 12">
    <name type="scientific">Danionella cerebrum</name>
    <dbReference type="NCBI Taxonomy" id="2873325"/>
    <lineage>
        <taxon>Eukaryota</taxon>
        <taxon>Metazoa</taxon>
        <taxon>Chordata</taxon>
        <taxon>Craniata</taxon>
        <taxon>Vertebrata</taxon>
        <taxon>Euteleostomi</taxon>
        <taxon>Actinopterygii</taxon>
        <taxon>Neopterygii</taxon>
        <taxon>Teleostei</taxon>
        <taxon>Ostariophysi</taxon>
        <taxon>Cypriniformes</taxon>
        <taxon>Danionidae</taxon>
        <taxon>Danioninae</taxon>
        <taxon>Danionella</taxon>
    </lineage>
</organism>
<accession>A0A553Q8X6</accession>
<keyword evidence="8" id="KW-0206">Cytoskeleton</keyword>
<feature type="compositionally biased region" description="Basic and acidic residues" evidence="10">
    <location>
        <begin position="224"/>
        <end position="251"/>
    </location>
</feature>
<feature type="region of interest" description="Disordered" evidence="10">
    <location>
        <begin position="537"/>
        <end position="601"/>
    </location>
</feature>
<feature type="region of interest" description="Disordered" evidence="10">
    <location>
        <begin position="961"/>
        <end position="983"/>
    </location>
</feature>
<evidence type="ECO:0000313" key="12">
    <source>
        <dbReference type="Proteomes" id="UP000316079"/>
    </source>
</evidence>
<comment type="subcellular location">
    <subcellularLocation>
        <location evidence="1">Cytoplasm</location>
        <location evidence="1">Cytoskeleton</location>
        <location evidence="1">Microtubule organizing center</location>
        <location evidence="1">Centrosome</location>
        <location evidence="1">Centriole</location>
    </subcellularLocation>
</comment>
<feature type="compositionally biased region" description="Basic and acidic residues" evidence="10">
    <location>
        <begin position="1208"/>
        <end position="1222"/>
    </location>
</feature>
<keyword evidence="4" id="KW-0963">Cytoplasm</keyword>
<dbReference type="Proteomes" id="UP000316079">
    <property type="component" value="Unassembled WGS sequence"/>
</dbReference>
<evidence type="ECO:0000256" key="2">
    <source>
        <dbReference type="ARBA" id="ARBA00009485"/>
    </source>
</evidence>
<keyword evidence="12" id="KW-1185">Reference proteome</keyword>
<feature type="coiled-coil region" evidence="9">
    <location>
        <begin position="699"/>
        <end position="734"/>
    </location>
</feature>
<comment type="similarity">
    <text evidence="2">Belongs to the CEP162 family.</text>
</comment>
<comment type="caution">
    <text evidence="11">The sequence shown here is derived from an EMBL/GenBank/DDBJ whole genome shotgun (WGS) entry which is preliminary data.</text>
</comment>
<feature type="region of interest" description="Disordered" evidence="10">
    <location>
        <begin position="476"/>
        <end position="507"/>
    </location>
</feature>
<evidence type="ECO:0000256" key="7">
    <source>
        <dbReference type="ARBA" id="ARBA00023054"/>
    </source>
</evidence>
<feature type="region of interest" description="Disordered" evidence="10">
    <location>
        <begin position="1173"/>
        <end position="1192"/>
    </location>
</feature>
<feature type="coiled-coil region" evidence="9">
    <location>
        <begin position="1042"/>
        <end position="1073"/>
    </location>
</feature>
<feature type="compositionally biased region" description="Polar residues" evidence="10">
    <location>
        <begin position="1142"/>
        <end position="1158"/>
    </location>
</feature>
<evidence type="ECO:0000256" key="10">
    <source>
        <dbReference type="SAM" id="MobiDB-lite"/>
    </source>
</evidence>
<keyword evidence="5" id="KW-0493">Microtubule</keyword>
<dbReference type="GO" id="GO:0005654">
    <property type="term" value="C:nucleoplasm"/>
    <property type="evidence" value="ECO:0007669"/>
    <property type="project" value="TreeGrafter"/>
</dbReference>
<dbReference type="OrthoDB" id="2157184at2759"/>
<feature type="coiled-coil region" evidence="9">
    <location>
        <begin position="761"/>
        <end position="802"/>
    </location>
</feature>
<evidence type="ECO:0000256" key="6">
    <source>
        <dbReference type="ARBA" id="ARBA00022794"/>
    </source>
</evidence>
<feature type="coiled-coil region" evidence="9">
    <location>
        <begin position="1353"/>
        <end position="1415"/>
    </location>
</feature>
<dbReference type="GO" id="GO:0034451">
    <property type="term" value="C:centriolar satellite"/>
    <property type="evidence" value="ECO:0007669"/>
    <property type="project" value="TreeGrafter"/>
</dbReference>
<feature type="compositionally biased region" description="Polar residues" evidence="10">
    <location>
        <begin position="166"/>
        <end position="180"/>
    </location>
</feature>
<dbReference type="InterPro" id="IPR038774">
    <property type="entry name" value="CEP162-like"/>
</dbReference>
<dbReference type="STRING" id="623744.A0A553Q8X6"/>
<dbReference type="PANTHER" id="PTHR34031:SF1">
    <property type="entry name" value="CENTROSOMAL PROTEIN OF 162 KDA"/>
    <property type="match status" value="1"/>
</dbReference>
<dbReference type="GO" id="GO:0005879">
    <property type="term" value="C:axonemal microtubule"/>
    <property type="evidence" value="ECO:0007669"/>
    <property type="project" value="TreeGrafter"/>
</dbReference>
<dbReference type="EMBL" id="SRMA01026222">
    <property type="protein sequence ID" value="TRY86367.1"/>
    <property type="molecule type" value="Genomic_DNA"/>
</dbReference>
<keyword evidence="6" id="KW-0970">Cilium biogenesis/degradation</keyword>
<feature type="region of interest" description="Disordered" evidence="10">
    <location>
        <begin position="1199"/>
        <end position="1241"/>
    </location>
</feature>
<evidence type="ECO:0000256" key="4">
    <source>
        <dbReference type="ARBA" id="ARBA00022490"/>
    </source>
</evidence>
<dbReference type="GO" id="GO:0060271">
    <property type="term" value="P:cilium assembly"/>
    <property type="evidence" value="ECO:0007669"/>
    <property type="project" value="TreeGrafter"/>
</dbReference>
<gene>
    <name evidence="11" type="ORF">DNTS_012144</name>
</gene>
<evidence type="ECO:0000313" key="11">
    <source>
        <dbReference type="EMBL" id="TRY86367.1"/>
    </source>
</evidence>
<reference evidence="11 12" key="1">
    <citation type="journal article" date="2019" name="Sci. Data">
        <title>Hybrid genome assembly and annotation of Danionella translucida.</title>
        <authorList>
            <person name="Kadobianskyi M."/>
            <person name="Schulze L."/>
            <person name="Schuelke M."/>
            <person name="Judkewitz B."/>
        </authorList>
    </citation>
    <scope>NUCLEOTIDE SEQUENCE [LARGE SCALE GENOMIC DNA]</scope>
    <source>
        <strain evidence="11 12">Bolton</strain>
    </source>
</reference>
<feature type="compositionally biased region" description="Basic and acidic residues" evidence="10">
    <location>
        <begin position="341"/>
        <end position="350"/>
    </location>
</feature>
<feature type="coiled-coil region" evidence="9">
    <location>
        <begin position="1245"/>
        <end position="1279"/>
    </location>
</feature>
<dbReference type="GO" id="GO:0005814">
    <property type="term" value="C:centriole"/>
    <property type="evidence" value="ECO:0007669"/>
    <property type="project" value="UniProtKB-SubCell"/>
</dbReference>
<evidence type="ECO:0000256" key="8">
    <source>
        <dbReference type="ARBA" id="ARBA00023212"/>
    </source>
</evidence>
<feature type="region of interest" description="Disordered" evidence="10">
    <location>
        <begin position="289"/>
        <end position="350"/>
    </location>
</feature>
<feature type="region of interest" description="Disordered" evidence="10">
    <location>
        <begin position="1142"/>
        <end position="1164"/>
    </location>
</feature>
<feature type="compositionally biased region" description="Polar residues" evidence="10">
    <location>
        <begin position="187"/>
        <end position="210"/>
    </location>
</feature>
<dbReference type="PANTHER" id="PTHR34031">
    <property type="entry name" value="CENTROSOMAL PROTEIN OF 162 KDA"/>
    <property type="match status" value="1"/>
</dbReference>
<evidence type="ECO:0000256" key="5">
    <source>
        <dbReference type="ARBA" id="ARBA00022701"/>
    </source>
</evidence>
<evidence type="ECO:0000256" key="1">
    <source>
        <dbReference type="ARBA" id="ARBA00004114"/>
    </source>
</evidence>
<evidence type="ECO:0000256" key="3">
    <source>
        <dbReference type="ARBA" id="ARBA00021406"/>
    </source>
</evidence>
<proteinExistence type="inferred from homology"/>
<sequence length="1484" mass="166824">MNCSEGGVDISIPMSSGQKRTLTSLGFGQIMAHRLTKEELDQQFEQFLKESVSDDSVDLGSGIKHTSVLDSLGKAPVRPVVKKPSAAVPWWQDDDDSEEGTVPSKPTPKPRSIALDKVNQLSVRRTPRADRQNSPGHESMDEKRPSPNHDNCSDKPTASEKEDSCCASTPVSEKSSNSSVHKGPIDTASNDLSVESTASDSENGMSTTGKSFRKSFKKTPSIKEVNEGQSKDLFLDNEGNRDHVVLSRDSLEPEESLIMVASAVGQGLSTLDEDDISFLSNLKKGCSSSVDFSKTNKEQEPSSPTCPQRGEMDSGNEEEQRMNKDTAASPAYSDDFDEEVSEKSDKAEPELKVVSLHDSLNSTDGALRPTVPSLALGIDKHAELLEPPALSYGQSGGSEMEALQEAYRQINSSAGGCEEGLAALASKTSLSVSTLQLPSTVESDLPTAEELMQHIKPDSGSTRGFSLQPIIEALPQRSRSQSPLRISSDENPFSPANEDCGGWKTAGLTGVEPSASFQTQKSISEEIKCLMQEQDISSVEPPLTKPKKQQVPARSNVLGYPSSRKAPIPSARMKKAESRPLPRIPAPNRTSQAAKLPSPLTERRALNQATKKTEKLNQTQTVRGLDASLGLSSELVASVQSIAAFLQHQAEVSTHRETLPPNKISPKIETVPEVIQEKMGGSPTFQQERASFERFRLQLAQKERELSLREDQLREEHKQELAVLRQENYVLKSKLHRTEEANKKRKWSFGDASDPVTEEKLRVIEKEMKEQETLIQGYHQENEKLYLQMKVLQAQSKQSEEALFTENQRLLAELGFLREQVNTNTVQRSIRERSVANQSFSMAELMSQVHAAQKKEERLQEEIRLLKQEKQALFVDLEIMRKERDRARVQAVCTSGDKGFELKMLQEKHQEEVTELKKRLQWYAENQELLDKDASRLQAATTETQKLTEQVEKLKMEVNRRANEHQRKAKERSSEEKKIQDLERQASLSLSHSLIMLLKQMEELLKRRHPNSLPALILAAASSGAKNEHLDINKPVQSTKTAALLERRVQRLEAELENHDEAAKRTLRTMEQQFHRIKLQYEQQISDLEQRLTEKSQPITAELSASQTQSQQAELEEVKKTHQEQLSRLQGEVASLQEQLAQSLTQTAKPSRSPSRHQLQAEAAQATRIERLTQELNSKSRTIQELSRTVDRLQRERRTMLSGPGLDSMHKSKSAKDDKQLKTETFPPTQDEKDYHPGAFSGSHISEVQLENDGLRTKLEQLEVQREQEKASLQAAVSHAQSQLLGIEEQNSKQLASIKAEHRKEIERLLARHALEHSSSKVAELTSQLNTQEIIVQHLQGQVKELQGFKDALAVSKLREETLQNQLSKLLEELKEAKDAHSPELKHFINLEQKIQSMELRYDQREKQLQQVIANTRRVVEQEQQGELERWKRLAQGRAKELEVFRLELDSILDVLRELQRQGVVVPVPEHTTTSMHTYLPLRS</sequence>
<feature type="compositionally biased region" description="Basic and acidic residues" evidence="10">
    <location>
        <begin position="138"/>
        <end position="164"/>
    </location>
</feature>
<feature type="region of interest" description="Disordered" evidence="10">
    <location>
        <begin position="83"/>
        <end position="254"/>
    </location>
</feature>
<keyword evidence="7 9" id="KW-0175">Coiled coil</keyword>
<feature type="compositionally biased region" description="Polar residues" evidence="10">
    <location>
        <begin position="477"/>
        <end position="491"/>
    </location>
</feature>
<evidence type="ECO:0000256" key="9">
    <source>
        <dbReference type="SAM" id="Coils"/>
    </source>
</evidence>
<feature type="compositionally biased region" description="Polar residues" evidence="10">
    <location>
        <begin position="1174"/>
        <end position="1187"/>
    </location>
</feature>